<keyword evidence="2" id="KW-1185">Reference proteome</keyword>
<dbReference type="AlphaFoldDB" id="A0A087W1R8"/>
<evidence type="ECO:0000313" key="1">
    <source>
        <dbReference type="EMBL" id="CDI98490.1"/>
    </source>
</evidence>
<dbReference type="Proteomes" id="UP000017246">
    <property type="component" value="Unassembled WGS sequence"/>
</dbReference>
<evidence type="ECO:0000313" key="2">
    <source>
        <dbReference type="Proteomes" id="UP000017246"/>
    </source>
</evidence>
<dbReference type="EMBL" id="LN902844">
    <property type="protein sequence ID" value="CDI98490.1"/>
    <property type="molecule type" value="Genomic_DNA"/>
</dbReference>
<accession>A0A087W1R8</accession>
<gene>
    <name evidence="1" type="ORF">EmuJ_000234500</name>
</gene>
<proteinExistence type="predicted"/>
<sequence>MILKILIPLQFCPSHILCLRSPSRAEIRLIHKNKRAGSNVNSNNGVGENMRDAKNKCNVGIRGEEYSVQSKR</sequence>
<reference evidence="1" key="1">
    <citation type="journal article" date="2013" name="Nature">
        <title>The genomes of four tapeworm species reveal adaptations to parasitism.</title>
        <authorList>
            <person name="Tsai I.J."/>
            <person name="Zarowiecki M."/>
            <person name="Holroyd N."/>
            <person name="Garciarrubio A."/>
            <person name="Sanchez-Flores A."/>
            <person name="Brooks K.L."/>
            <person name="Tracey A."/>
            <person name="Bobes R.J."/>
            <person name="Fragoso G."/>
            <person name="Sciutto E."/>
            <person name="Aslett M."/>
            <person name="Beasley H."/>
            <person name="Bennett H.M."/>
            <person name="Cai J."/>
            <person name="Camicia F."/>
            <person name="Clark R."/>
            <person name="Cucher M."/>
            <person name="De Silva N."/>
            <person name="Day T.A."/>
            <person name="Deplazes P."/>
            <person name="Estrada K."/>
            <person name="Fernandez C."/>
            <person name="Holland P.W."/>
            <person name="Hou J."/>
            <person name="Hu S."/>
            <person name="Huckvale T."/>
            <person name="Hung S.S."/>
            <person name="Kamenetzky L."/>
            <person name="Keane J.A."/>
            <person name="Kiss F."/>
            <person name="Koziol U."/>
            <person name="Lambert O."/>
            <person name="Liu K."/>
            <person name="Luo X."/>
            <person name="Luo Y."/>
            <person name="Macchiaroli N."/>
            <person name="Nichol S."/>
            <person name="Paps J."/>
            <person name="Parkinson J."/>
            <person name="Pouchkina-Stantcheva N."/>
            <person name="Riddiford N."/>
            <person name="Rosenzvit M."/>
            <person name="Salinas G."/>
            <person name="Wasmuth J.D."/>
            <person name="Zamanian M."/>
            <person name="Zheng Y."/>
            <person name="Cai X."/>
            <person name="Soberon X."/>
            <person name="Olson P.D."/>
            <person name="Laclette J.P."/>
            <person name="Brehm K."/>
            <person name="Berriman M."/>
            <person name="Garciarrubio A."/>
            <person name="Bobes R.J."/>
            <person name="Fragoso G."/>
            <person name="Sanchez-Flores A."/>
            <person name="Estrada K."/>
            <person name="Cevallos M.A."/>
            <person name="Morett E."/>
            <person name="Gonzalez V."/>
            <person name="Portillo T."/>
            <person name="Ochoa-Leyva A."/>
            <person name="Jose M.V."/>
            <person name="Sciutto E."/>
            <person name="Landa A."/>
            <person name="Jimenez L."/>
            <person name="Valdes V."/>
            <person name="Carrero J.C."/>
            <person name="Larralde C."/>
            <person name="Morales-Montor J."/>
            <person name="Limon-Lason J."/>
            <person name="Soberon X."/>
            <person name="Laclette J.P."/>
        </authorList>
    </citation>
    <scope>NUCLEOTIDE SEQUENCE [LARGE SCALE GENOMIC DNA]</scope>
</reference>
<name>A0A087W1R8_ECHMU</name>
<protein>
    <submittedName>
        <fullName evidence="1">Expressed protein</fullName>
    </submittedName>
</protein>
<organism evidence="1 2">
    <name type="scientific">Echinococcus multilocularis</name>
    <name type="common">Fox tapeworm</name>
    <dbReference type="NCBI Taxonomy" id="6211"/>
    <lineage>
        <taxon>Eukaryota</taxon>
        <taxon>Metazoa</taxon>
        <taxon>Spiralia</taxon>
        <taxon>Lophotrochozoa</taxon>
        <taxon>Platyhelminthes</taxon>
        <taxon>Cestoda</taxon>
        <taxon>Eucestoda</taxon>
        <taxon>Cyclophyllidea</taxon>
        <taxon>Taeniidae</taxon>
        <taxon>Echinococcus</taxon>
    </lineage>
</organism>
<reference evidence="1" key="2">
    <citation type="submission" date="2015-11" db="EMBL/GenBank/DDBJ databases">
        <authorList>
            <person name="Zhang Y."/>
            <person name="Guo Z."/>
        </authorList>
    </citation>
    <scope>NUCLEOTIDE SEQUENCE</scope>
</reference>